<dbReference type="GO" id="GO:0007030">
    <property type="term" value="P:Golgi organization"/>
    <property type="evidence" value="ECO:0007669"/>
    <property type="project" value="TreeGrafter"/>
</dbReference>
<organism evidence="21 22">
    <name type="scientific">Gambusia affinis</name>
    <name type="common">Western mosquitofish</name>
    <name type="synonym">Heterandria affinis</name>
    <dbReference type="NCBI Taxonomy" id="33528"/>
    <lineage>
        <taxon>Eukaryota</taxon>
        <taxon>Metazoa</taxon>
        <taxon>Chordata</taxon>
        <taxon>Craniata</taxon>
        <taxon>Vertebrata</taxon>
        <taxon>Euteleostomi</taxon>
        <taxon>Actinopterygii</taxon>
        <taxon>Neopterygii</taxon>
        <taxon>Teleostei</taxon>
        <taxon>Neoteleostei</taxon>
        <taxon>Acanthomorphata</taxon>
        <taxon>Ovalentaria</taxon>
        <taxon>Atherinomorphae</taxon>
        <taxon>Cyprinodontiformes</taxon>
        <taxon>Poeciliidae</taxon>
        <taxon>Poeciliinae</taxon>
        <taxon>Gambusia</taxon>
    </lineage>
</organism>
<feature type="binding site" evidence="16">
    <location>
        <position position="759"/>
    </location>
    <ligand>
        <name>ATP</name>
        <dbReference type="ChEBI" id="CHEBI:30616"/>
    </ligand>
</feature>
<dbReference type="EMBL" id="NHOQ01001156">
    <property type="protein sequence ID" value="PWA26876.1"/>
    <property type="molecule type" value="Genomic_DNA"/>
</dbReference>
<dbReference type="EC" id="7.6.2.1" evidence="18"/>
<dbReference type="FunFam" id="3.40.1110.10:FF:000188">
    <property type="entry name" value="Phospholipid-transporting ATPase"/>
    <property type="match status" value="1"/>
</dbReference>
<dbReference type="PANTHER" id="PTHR24092:SF177">
    <property type="entry name" value="PHOSPHOLIPID-TRANSPORTING ATPASE"/>
    <property type="match status" value="1"/>
</dbReference>
<feature type="transmembrane region" description="Helical" evidence="18">
    <location>
        <begin position="955"/>
        <end position="976"/>
    </location>
</feature>
<comment type="subcellular location">
    <subcellularLocation>
        <location evidence="2">Endomembrane system</location>
        <topology evidence="2">Multi-pass membrane protein</topology>
    </subcellularLocation>
    <subcellularLocation>
        <location evidence="18">Membrane</location>
        <topology evidence="18">Multi-pass membrane protein</topology>
    </subcellularLocation>
</comment>
<dbReference type="SUPFAM" id="SSF81660">
    <property type="entry name" value="Metal cation-transporting ATPase, ATP-binding domain N"/>
    <property type="match status" value="1"/>
</dbReference>
<evidence type="ECO:0000256" key="14">
    <source>
        <dbReference type="ARBA" id="ARBA00034036"/>
    </source>
</evidence>
<keyword evidence="12" id="KW-0445">Lipid transport</keyword>
<keyword evidence="4" id="KW-0813">Transport</keyword>
<dbReference type="SUPFAM" id="SSF56784">
    <property type="entry name" value="HAD-like"/>
    <property type="match status" value="1"/>
</dbReference>
<proteinExistence type="inferred from homology"/>
<feature type="binding site" evidence="16">
    <location>
        <position position="872"/>
    </location>
    <ligand>
        <name>ATP</name>
        <dbReference type="ChEBI" id="CHEBI:30616"/>
    </ligand>
</feature>
<dbReference type="GO" id="GO:0045332">
    <property type="term" value="P:phospholipid translocation"/>
    <property type="evidence" value="ECO:0007669"/>
    <property type="project" value="TreeGrafter"/>
</dbReference>
<keyword evidence="7 16" id="KW-0547">Nucleotide-binding</keyword>
<evidence type="ECO:0000259" key="19">
    <source>
        <dbReference type="Pfam" id="PF16209"/>
    </source>
</evidence>
<evidence type="ECO:0000256" key="4">
    <source>
        <dbReference type="ARBA" id="ARBA00022448"/>
    </source>
</evidence>
<dbReference type="Gene3D" id="3.40.50.1000">
    <property type="entry name" value="HAD superfamily/HAD-like"/>
    <property type="match status" value="1"/>
</dbReference>
<dbReference type="Pfam" id="PF16212">
    <property type="entry name" value="PhoLip_ATPase_C"/>
    <property type="match status" value="1"/>
</dbReference>
<dbReference type="Proteomes" id="UP000250572">
    <property type="component" value="Unassembled WGS sequence"/>
</dbReference>
<evidence type="ECO:0000256" key="6">
    <source>
        <dbReference type="ARBA" id="ARBA00022723"/>
    </source>
</evidence>
<dbReference type="SFLD" id="SFLDS00003">
    <property type="entry name" value="Haloacid_Dehalogenase"/>
    <property type="match status" value="1"/>
</dbReference>
<dbReference type="GO" id="GO:0000287">
    <property type="term" value="F:magnesium ion binding"/>
    <property type="evidence" value="ECO:0007669"/>
    <property type="project" value="UniProtKB-UniRule"/>
</dbReference>
<comment type="caution">
    <text evidence="21">The sequence shown here is derived from an EMBL/GenBank/DDBJ whole genome shotgun (WGS) entry which is preliminary data.</text>
</comment>
<feature type="non-terminal residue" evidence="21">
    <location>
        <position position="1"/>
    </location>
</feature>
<dbReference type="InterPro" id="IPR006539">
    <property type="entry name" value="P-type_ATPase_IV"/>
</dbReference>
<feature type="active site" description="4-aspartylphosphate intermediate" evidence="15">
    <location>
        <position position="476"/>
    </location>
</feature>
<dbReference type="InterPro" id="IPR018303">
    <property type="entry name" value="ATPase_P-typ_P_site"/>
</dbReference>
<feature type="binding site" evidence="16">
    <location>
        <position position="901"/>
    </location>
    <ligand>
        <name>ATP</name>
        <dbReference type="ChEBI" id="CHEBI:30616"/>
    </ligand>
</feature>
<comment type="cofactor">
    <cofactor evidence="1 17">
        <name>Mg(2+)</name>
        <dbReference type="ChEBI" id="CHEBI:18420"/>
    </cofactor>
</comment>
<feature type="non-terminal residue" evidence="21">
    <location>
        <position position="1342"/>
    </location>
</feature>
<dbReference type="STRING" id="33528.ENSGAFP00000005616"/>
<evidence type="ECO:0000256" key="7">
    <source>
        <dbReference type="ARBA" id="ARBA00022741"/>
    </source>
</evidence>
<evidence type="ECO:0000256" key="17">
    <source>
        <dbReference type="PIRSR" id="PIRSR606539-3"/>
    </source>
</evidence>
<dbReference type="GO" id="GO:0005524">
    <property type="term" value="F:ATP binding"/>
    <property type="evidence" value="ECO:0007669"/>
    <property type="project" value="UniProtKB-UniRule"/>
</dbReference>
<dbReference type="InterPro" id="IPR023214">
    <property type="entry name" value="HAD_sf"/>
</dbReference>
<feature type="binding site" evidence="16">
    <location>
        <position position="581"/>
    </location>
    <ligand>
        <name>ATP</name>
        <dbReference type="ChEBI" id="CHEBI:30616"/>
    </ligand>
</feature>
<feature type="domain" description="P-type ATPase N-terminal" evidence="19">
    <location>
        <begin position="96"/>
        <end position="146"/>
    </location>
</feature>
<dbReference type="FunFam" id="2.70.150.10:FF:000025">
    <property type="entry name" value="Phospholipid-transporting ATPase"/>
    <property type="match status" value="1"/>
</dbReference>
<dbReference type="InterPro" id="IPR001757">
    <property type="entry name" value="P_typ_ATPase"/>
</dbReference>
<evidence type="ECO:0000259" key="20">
    <source>
        <dbReference type="Pfam" id="PF16212"/>
    </source>
</evidence>
<evidence type="ECO:0000256" key="15">
    <source>
        <dbReference type="PIRSR" id="PIRSR606539-1"/>
    </source>
</evidence>
<evidence type="ECO:0000256" key="16">
    <source>
        <dbReference type="PIRSR" id="PIRSR606539-2"/>
    </source>
</evidence>
<keyword evidence="8 16" id="KW-0067">ATP-binding</keyword>
<feature type="binding site" evidence="16">
    <location>
        <position position="478"/>
    </location>
    <ligand>
        <name>ATP</name>
        <dbReference type="ChEBI" id="CHEBI:30616"/>
    </ligand>
</feature>
<dbReference type="InterPro" id="IPR044492">
    <property type="entry name" value="P_typ_ATPase_HD_dom"/>
</dbReference>
<feature type="binding site" evidence="16">
    <location>
        <position position="761"/>
    </location>
    <ligand>
        <name>ATP</name>
        <dbReference type="ChEBI" id="CHEBI:30616"/>
    </ligand>
</feature>
<feature type="transmembrane region" description="Helical" evidence="18">
    <location>
        <begin position="360"/>
        <end position="383"/>
    </location>
</feature>
<dbReference type="NCBIfam" id="TIGR01494">
    <property type="entry name" value="ATPase_P-type"/>
    <property type="match status" value="1"/>
</dbReference>
<evidence type="ECO:0000256" key="9">
    <source>
        <dbReference type="ARBA" id="ARBA00022842"/>
    </source>
</evidence>
<dbReference type="SUPFAM" id="SSF81665">
    <property type="entry name" value="Calcium ATPase, transmembrane domain M"/>
    <property type="match status" value="1"/>
</dbReference>
<keyword evidence="22" id="KW-1185">Reference proteome</keyword>
<feature type="binding site" evidence="16">
    <location>
        <position position="622"/>
    </location>
    <ligand>
        <name>ATP</name>
        <dbReference type="ChEBI" id="CHEBI:30616"/>
    </ligand>
</feature>
<evidence type="ECO:0000313" key="22">
    <source>
        <dbReference type="Proteomes" id="UP000250572"/>
    </source>
</evidence>
<feature type="domain" description="P-type ATPase C-terminal" evidence="20">
    <location>
        <begin position="924"/>
        <end position="1177"/>
    </location>
</feature>
<evidence type="ECO:0000256" key="10">
    <source>
        <dbReference type="ARBA" id="ARBA00022967"/>
    </source>
</evidence>
<dbReference type="InterPro" id="IPR023298">
    <property type="entry name" value="ATPase_P-typ_TM_dom_sf"/>
</dbReference>
<dbReference type="InterPro" id="IPR023299">
    <property type="entry name" value="ATPase_P-typ_cyto_dom_N"/>
</dbReference>
<dbReference type="Pfam" id="PF16209">
    <property type="entry name" value="PhoLip_ATPase_N"/>
    <property type="match status" value="1"/>
</dbReference>
<feature type="binding site" evidence="16">
    <location>
        <position position="902"/>
    </location>
    <ligand>
        <name>ATP</name>
        <dbReference type="ChEBI" id="CHEBI:30616"/>
    </ligand>
</feature>
<accession>A0A315VUE1</accession>
<feature type="transmembrane region" description="Helical" evidence="18">
    <location>
        <begin position="1037"/>
        <end position="1057"/>
    </location>
</feature>
<dbReference type="Gene3D" id="3.40.1110.10">
    <property type="entry name" value="Calcium-transporting ATPase, cytoplasmic domain N"/>
    <property type="match status" value="1"/>
</dbReference>
<gene>
    <name evidence="21" type="ORF">CCH79_00000707</name>
</gene>
<evidence type="ECO:0000256" key="3">
    <source>
        <dbReference type="ARBA" id="ARBA00008109"/>
    </source>
</evidence>
<feature type="transmembrane region" description="Helical" evidence="18">
    <location>
        <begin position="1150"/>
        <end position="1172"/>
    </location>
</feature>
<keyword evidence="11 18" id="KW-1133">Transmembrane helix</keyword>
<feature type="binding site" evidence="16">
    <location>
        <position position="477"/>
    </location>
    <ligand>
        <name>ATP</name>
        <dbReference type="ChEBI" id="CHEBI:30616"/>
    </ligand>
</feature>
<dbReference type="Pfam" id="PF13246">
    <property type="entry name" value="Cation_ATPase"/>
    <property type="match status" value="1"/>
</dbReference>
<dbReference type="PRINTS" id="PR00119">
    <property type="entry name" value="CATATPASE"/>
</dbReference>
<comment type="catalytic activity">
    <reaction evidence="14 18">
        <text>ATP + H2O + phospholipidSide 1 = ADP + phosphate + phospholipidSide 2.</text>
        <dbReference type="EC" id="7.6.2.1"/>
    </reaction>
</comment>
<feature type="binding site" evidence="16">
    <location>
        <position position="679"/>
    </location>
    <ligand>
        <name>ATP</name>
        <dbReference type="ChEBI" id="CHEBI:30616"/>
    </ligand>
</feature>
<evidence type="ECO:0000256" key="2">
    <source>
        <dbReference type="ARBA" id="ARBA00004127"/>
    </source>
</evidence>
<feature type="transmembrane region" description="Helical" evidence="18">
    <location>
        <begin position="988"/>
        <end position="1008"/>
    </location>
</feature>
<keyword evidence="5 18" id="KW-0812">Transmembrane</keyword>
<feature type="transmembrane region" description="Helical" evidence="18">
    <location>
        <begin position="1112"/>
        <end position="1138"/>
    </location>
</feature>
<keyword evidence="6 17" id="KW-0479">Metal-binding</keyword>
<feature type="binding site" evidence="17">
    <location>
        <position position="902"/>
    </location>
    <ligand>
        <name>Mg(2+)</name>
        <dbReference type="ChEBI" id="CHEBI:18420"/>
    </ligand>
</feature>
<feature type="transmembrane region" description="Helical" evidence="18">
    <location>
        <begin position="141"/>
        <end position="159"/>
    </location>
</feature>
<reference evidence="21 22" key="1">
    <citation type="journal article" date="2018" name="G3 (Bethesda)">
        <title>A High-Quality Reference Genome for the Invasive Mosquitofish Gambusia affinis Using a Chicago Library.</title>
        <authorList>
            <person name="Hoffberg S.L."/>
            <person name="Troendle N.J."/>
            <person name="Glenn T.C."/>
            <person name="Mahmud O."/>
            <person name="Louha S."/>
            <person name="Chalopin D."/>
            <person name="Bennetzen J.L."/>
            <person name="Mauricio R."/>
        </authorList>
    </citation>
    <scope>NUCLEOTIDE SEQUENCE [LARGE SCALE GENOMIC DNA]</scope>
    <source>
        <strain evidence="21">NE01/NJP1002.9</strain>
        <tissue evidence="21">Muscle</tissue>
    </source>
</reference>
<evidence type="ECO:0000313" key="21">
    <source>
        <dbReference type="EMBL" id="PWA26876.1"/>
    </source>
</evidence>
<evidence type="ECO:0000256" key="1">
    <source>
        <dbReference type="ARBA" id="ARBA00001946"/>
    </source>
</evidence>
<keyword evidence="10 18" id="KW-1278">Translocase</keyword>
<feature type="binding site" evidence="17">
    <location>
        <position position="478"/>
    </location>
    <ligand>
        <name>Mg(2+)</name>
        <dbReference type="ChEBI" id="CHEBI:18420"/>
    </ligand>
</feature>
<dbReference type="PROSITE" id="PS00154">
    <property type="entry name" value="ATPASE_E1_E2"/>
    <property type="match status" value="1"/>
</dbReference>
<feature type="transmembrane region" description="Helical" evidence="18">
    <location>
        <begin position="1077"/>
        <end position="1100"/>
    </location>
</feature>
<dbReference type="SFLD" id="SFLDF00027">
    <property type="entry name" value="p-type_atpase"/>
    <property type="match status" value="1"/>
</dbReference>
<evidence type="ECO:0000256" key="12">
    <source>
        <dbReference type="ARBA" id="ARBA00023055"/>
    </source>
</evidence>
<feature type="binding site" evidence="16">
    <location>
        <position position="760"/>
    </location>
    <ligand>
        <name>ATP</name>
        <dbReference type="ChEBI" id="CHEBI:30616"/>
    </ligand>
</feature>
<dbReference type="InterPro" id="IPR032631">
    <property type="entry name" value="P-type_ATPase_N"/>
</dbReference>
<evidence type="ECO:0000256" key="11">
    <source>
        <dbReference type="ARBA" id="ARBA00022989"/>
    </source>
</evidence>
<keyword evidence="13 18" id="KW-0472">Membrane</keyword>
<feature type="binding site" evidence="17">
    <location>
        <position position="898"/>
    </location>
    <ligand>
        <name>Mg(2+)</name>
        <dbReference type="ChEBI" id="CHEBI:18420"/>
    </ligand>
</feature>
<evidence type="ECO:0000256" key="8">
    <source>
        <dbReference type="ARBA" id="ARBA00022840"/>
    </source>
</evidence>
<dbReference type="SFLD" id="SFLDG00002">
    <property type="entry name" value="C1.7:_P-type_atpase_like"/>
    <property type="match status" value="1"/>
</dbReference>
<dbReference type="FunFam" id="3.40.50.1000:FF:000014">
    <property type="entry name" value="Phospholipid-transporting ATPase"/>
    <property type="match status" value="1"/>
</dbReference>
<dbReference type="InterPro" id="IPR032630">
    <property type="entry name" value="P_typ_ATPase_c"/>
</dbReference>
<dbReference type="SUPFAM" id="SSF81653">
    <property type="entry name" value="Calcium ATPase, transduction domain A"/>
    <property type="match status" value="1"/>
</dbReference>
<name>A0A315VUE1_GAMAF</name>
<evidence type="ECO:0000256" key="13">
    <source>
        <dbReference type="ARBA" id="ARBA00023136"/>
    </source>
</evidence>
<feature type="transmembrane region" description="Helical" evidence="18">
    <location>
        <begin position="403"/>
        <end position="428"/>
    </location>
</feature>
<dbReference type="GO" id="GO:0016887">
    <property type="term" value="F:ATP hydrolysis activity"/>
    <property type="evidence" value="ECO:0007669"/>
    <property type="project" value="InterPro"/>
</dbReference>
<dbReference type="Gene3D" id="2.70.150.10">
    <property type="entry name" value="Calcium-transporting ATPase, cytoplasmic transduction domain A"/>
    <property type="match status" value="1"/>
</dbReference>
<feature type="binding site" evidence="16">
    <location>
        <position position="878"/>
    </location>
    <ligand>
        <name>ATP</name>
        <dbReference type="ChEBI" id="CHEBI:30616"/>
    </ligand>
</feature>
<dbReference type="PANTHER" id="PTHR24092">
    <property type="entry name" value="PROBABLE PHOSPHOLIPID-TRANSPORTING ATPASE"/>
    <property type="match status" value="1"/>
</dbReference>
<feature type="binding site" evidence="16">
    <location>
        <position position="645"/>
    </location>
    <ligand>
        <name>ATP</name>
        <dbReference type="ChEBI" id="CHEBI:30616"/>
    </ligand>
</feature>
<evidence type="ECO:0000256" key="5">
    <source>
        <dbReference type="ARBA" id="ARBA00022692"/>
    </source>
</evidence>
<dbReference type="GO" id="GO:0005886">
    <property type="term" value="C:plasma membrane"/>
    <property type="evidence" value="ECO:0007669"/>
    <property type="project" value="TreeGrafter"/>
</dbReference>
<dbReference type="GO" id="GO:0140345">
    <property type="term" value="F:phosphatidylcholine flippase activity"/>
    <property type="evidence" value="ECO:0007669"/>
    <property type="project" value="UniProtKB-ARBA"/>
</dbReference>
<evidence type="ECO:0000256" key="18">
    <source>
        <dbReference type="RuleBase" id="RU362033"/>
    </source>
</evidence>
<feature type="binding site" evidence="17">
    <location>
        <position position="476"/>
    </location>
    <ligand>
        <name>Mg(2+)</name>
        <dbReference type="ChEBI" id="CHEBI:18420"/>
    </ligand>
</feature>
<sequence length="1342" mass="151523">QEEESFGVRNLRRCSAVVPSTDNADAVTLSRCFTVGSSVQSFVQMNNTHLNPTVALMFFSEEERYVRANDRHSNLSYNYAVFSDELTIMSLPLSQNNAIRTSKYNIFTFLPLNLFEQFRRLANAYFLFLLLLQLIPQISSLSWFTTALPLILVLSMTAVKDASDDINRHKSDRQVNNRMVNVLIDGVLKNEKWMNVQVGDIVKLESNQFVTADLLLLSSSEPLNLVYVETAELDGLYDFPLVENVLHPILVIPSETNLKVKQALTLTGEMGDSIEALSAFKGEVRCEPPNNRLDKFKGTLTVNGQNYGLDNDKILLRGCTLRNTEWCFGLVIFGGPDTKLMQNSGKTKFKRTSIDHLMNVLVLCIFGFLFTLCFILAIGNAIWEVKEGSAFTVFLPREPGVNAALSSFLSFWSYVIVLNAVVPISLYVSVEVIRLGNSFFINWDRKMYYPKNDTPAQARTTTLNEELGQIKYIFSDKTGTLTQNIMTFNKCSINGKNYACLSYLGDLYDFSGQRKTQKVDFSWNKLADPKFDFHDYSLLETVREGNPEAQAFFRLLALCHTVMPEEKKEGELNYQAQSPDEGSLVTAARNFGFVFRSRTPETITIMEMGEKVTYELLAVLDFNNVRKRMSVIVRSPDGKMTLYCKGADTIIYERLDHSCKKLMEVTTGHLNEYAGDGLRTLVLAYKHLKENYMEEWTKRHHEASTALEGREERLDELYEEIEKDMILLGATAVEDKLQDGVPQTIEQLAKADIKIWVLTGDKQETAENIGYSCNMLREEMKEVFIVAANTPEGVKQELQRKMCPGSAEEPSVTKARAGLFWLQKTETVQDEQAEGDYALIINGHSLAFALEKNLELELLRTACMCQTVICCRVTPLQKAQVVELVKKYKQAITLAIGDGANDVSMIKAAHIGVGISGQEGMQAVLSSDFSFAQFRYLQRLLLVHGRWSYLRMCKFLQYFFYKNFTFTFVHFWYAFFCGFSAQTVYDEWFITLYNLIYTSLPILSLGLFDQDVNDRWSFEYPQLYSPGQLNMYFSKKAFVHCMLHSCYCSLVLFFIPWGAIHDTVRDDGRDLADYQSFALLAQTCLLVVVSIQLCIDTYSWTTVNQFSVWGSLAAYFAITFTMYSNGMFLIFTSIFPFIGTVRNSLNQPNVWLTIFLSSLLCVLPVVALRFILIQIRPTINDKVRYKTQVEAPPAPAPRRQVRRVSTRRSGYAFSHSQGYGALVTSERFLFKQPLKSLLALSVQTDRPQPKLFRPIPEAQEGAAHNSIQPTTAVSSKPATVPLSLVTVPVDSTRLPASCSGLGSFSGCTASLGAPWLLLPPPPLTSPAPGSASAFLRFPFTVR</sequence>
<dbReference type="InterPro" id="IPR008250">
    <property type="entry name" value="ATPase_P-typ_transduc_dom_A_sf"/>
</dbReference>
<dbReference type="CDD" id="cd02073">
    <property type="entry name" value="P-type_ATPase_APLT_Dnf-like"/>
    <property type="match status" value="1"/>
</dbReference>
<dbReference type="FunFam" id="3.40.50.1000:FF:000001">
    <property type="entry name" value="Phospholipid-transporting ATPase IC"/>
    <property type="match status" value="1"/>
</dbReference>
<dbReference type="InterPro" id="IPR036412">
    <property type="entry name" value="HAD-like_sf"/>
</dbReference>
<dbReference type="GO" id="GO:0005802">
    <property type="term" value="C:trans-Golgi network"/>
    <property type="evidence" value="ECO:0007669"/>
    <property type="project" value="TreeGrafter"/>
</dbReference>
<feature type="binding site" evidence="16">
    <location>
        <position position="476"/>
    </location>
    <ligand>
        <name>ATP</name>
        <dbReference type="ChEBI" id="CHEBI:30616"/>
    </ligand>
</feature>
<dbReference type="NCBIfam" id="TIGR01652">
    <property type="entry name" value="ATPase-Plipid"/>
    <property type="match status" value="1"/>
</dbReference>
<protein>
    <recommendedName>
        <fullName evidence="18">Phospholipid-transporting ATPase</fullName>
        <ecNumber evidence="18">7.6.2.1</ecNumber>
    </recommendedName>
</protein>
<comment type="similarity">
    <text evidence="3 18">Belongs to the cation transport ATPase (P-type) (TC 3.A.3) family. Type IV subfamily.</text>
</comment>
<keyword evidence="9 17" id="KW-0460">Magnesium</keyword>